<dbReference type="GO" id="GO:0007032">
    <property type="term" value="P:endosome organization"/>
    <property type="evidence" value="ECO:0007669"/>
    <property type="project" value="TreeGrafter"/>
</dbReference>
<organism evidence="6 7">
    <name type="scientific">Puccinia coronata f. sp. avenae</name>
    <dbReference type="NCBI Taxonomy" id="200324"/>
    <lineage>
        <taxon>Eukaryota</taxon>
        <taxon>Fungi</taxon>
        <taxon>Dikarya</taxon>
        <taxon>Basidiomycota</taxon>
        <taxon>Pucciniomycotina</taxon>
        <taxon>Pucciniomycetes</taxon>
        <taxon>Pucciniales</taxon>
        <taxon>Pucciniaceae</taxon>
        <taxon>Puccinia</taxon>
    </lineage>
</organism>
<dbReference type="GO" id="GO:0005768">
    <property type="term" value="C:endosome"/>
    <property type="evidence" value="ECO:0007669"/>
    <property type="project" value="TreeGrafter"/>
</dbReference>
<dbReference type="GO" id="GO:0008270">
    <property type="term" value="F:zinc ion binding"/>
    <property type="evidence" value="ECO:0007669"/>
    <property type="project" value="UniProtKB-KW"/>
</dbReference>
<evidence type="ECO:0000313" key="6">
    <source>
        <dbReference type="EMBL" id="PLW32520.1"/>
    </source>
</evidence>
<dbReference type="GO" id="GO:0030897">
    <property type="term" value="C:HOPS complex"/>
    <property type="evidence" value="ECO:0007669"/>
    <property type="project" value="TreeGrafter"/>
</dbReference>
<evidence type="ECO:0000256" key="3">
    <source>
        <dbReference type="ARBA" id="ARBA00022771"/>
    </source>
</evidence>
<evidence type="ECO:0000256" key="2">
    <source>
        <dbReference type="ARBA" id="ARBA00022723"/>
    </source>
</evidence>
<evidence type="ECO:0008006" key="8">
    <source>
        <dbReference type="Google" id="ProtNLM"/>
    </source>
</evidence>
<dbReference type="STRING" id="200324.A0A2N5U471"/>
<keyword evidence="5" id="KW-0472">Membrane</keyword>
<keyword evidence="3" id="KW-0863">Zinc-finger</keyword>
<dbReference type="PANTHER" id="PTHR23323">
    <property type="entry name" value="VACUOLAR PROTEIN SORTING-ASSOCIATED PROTEIN"/>
    <property type="match status" value="1"/>
</dbReference>
<keyword evidence="7" id="KW-1185">Reference proteome</keyword>
<sequence length="256" mass="29252">MNGPLGQDLIVDVLVGTVVQEIWSRQSSAQRESALGFSLFGHRPAKPSNLAAEDPDVAKSRRAKLFVHYLHKVPHLFQISPSRFSYPESKDLNQTNKALKNLEINLLQEQWAVEKAQAQSTAPSSLKPGSCASISTMKQYLLNQVLNQKHEMKSDLDLINLYWKEINKNRSKLTKLVNKPQIFHLNNKFAACFLLLELLVVNVMCHHLYHQRCLDQEWCVKCSEERKANEGPRANKPDLSKRCWGKDTWSSTRTLC</sequence>
<evidence type="ECO:0000256" key="4">
    <source>
        <dbReference type="ARBA" id="ARBA00022833"/>
    </source>
</evidence>
<name>A0A2N5U471_9BASI</name>
<evidence type="ECO:0000256" key="1">
    <source>
        <dbReference type="ARBA" id="ARBA00004370"/>
    </source>
</evidence>
<comment type="caution">
    <text evidence="6">The sequence shown here is derived from an EMBL/GenBank/DDBJ whole genome shotgun (WGS) entry which is preliminary data.</text>
</comment>
<proteinExistence type="predicted"/>
<evidence type="ECO:0000313" key="7">
    <source>
        <dbReference type="Proteomes" id="UP000235388"/>
    </source>
</evidence>
<dbReference type="GO" id="GO:0007033">
    <property type="term" value="P:vacuole organization"/>
    <property type="evidence" value="ECO:0007669"/>
    <property type="project" value="TreeGrafter"/>
</dbReference>
<reference evidence="6 7" key="1">
    <citation type="submission" date="2017-11" db="EMBL/GenBank/DDBJ databases">
        <title>De novo assembly and phasing of dikaryotic genomes from two isolates of Puccinia coronata f. sp. avenae, the causal agent of oat crown rust.</title>
        <authorList>
            <person name="Miller M.E."/>
            <person name="Zhang Y."/>
            <person name="Omidvar V."/>
            <person name="Sperschneider J."/>
            <person name="Schwessinger B."/>
            <person name="Raley C."/>
            <person name="Palmer J.M."/>
            <person name="Garnica D."/>
            <person name="Upadhyaya N."/>
            <person name="Rathjen J."/>
            <person name="Taylor J.M."/>
            <person name="Park R.F."/>
            <person name="Dodds P.N."/>
            <person name="Hirsch C.D."/>
            <person name="Kianian S.F."/>
            <person name="Figueroa M."/>
        </authorList>
    </citation>
    <scope>NUCLEOTIDE SEQUENCE [LARGE SCALE GENOMIC DNA]</scope>
    <source>
        <strain evidence="6">12NC29</strain>
    </source>
</reference>
<dbReference type="GO" id="GO:0048284">
    <property type="term" value="P:organelle fusion"/>
    <property type="evidence" value="ECO:0007669"/>
    <property type="project" value="TreeGrafter"/>
</dbReference>
<keyword evidence="4" id="KW-0862">Zinc</keyword>
<dbReference type="GO" id="GO:0030674">
    <property type="term" value="F:protein-macromolecule adaptor activity"/>
    <property type="evidence" value="ECO:0007669"/>
    <property type="project" value="TreeGrafter"/>
</dbReference>
<accession>A0A2N5U471</accession>
<dbReference type="PANTHER" id="PTHR23323:SF24">
    <property type="entry name" value="VACUOLAR PROTEIN SORTING-ASSOCIATED PROTEIN 11 HOMOLOG"/>
    <property type="match status" value="1"/>
</dbReference>
<keyword evidence="2" id="KW-0479">Metal-binding</keyword>
<dbReference type="Proteomes" id="UP000235388">
    <property type="component" value="Unassembled WGS sequence"/>
</dbReference>
<dbReference type="OrthoDB" id="347018at2759"/>
<comment type="subcellular location">
    <subcellularLocation>
        <location evidence="1">Membrane</location>
    </subcellularLocation>
</comment>
<evidence type="ECO:0000256" key="5">
    <source>
        <dbReference type="ARBA" id="ARBA00023136"/>
    </source>
</evidence>
<gene>
    <name evidence="6" type="ORF">PCANC_22438</name>
</gene>
<dbReference type="EMBL" id="PGCJ01000320">
    <property type="protein sequence ID" value="PLW32520.1"/>
    <property type="molecule type" value="Genomic_DNA"/>
</dbReference>
<dbReference type="GO" id="GO:0006904">
    <property type="term" value="P:vesicle docking involved in exocytosis"/>
    <property type="evidence" value="ECO:0007669"/>
    <property type="project" value="TreeGrafter"/>
</dbReference>
<protein>
    <recommendedName>
        <fullName evidence="8">RING-type domain-containing protein</fullName>
    </recommendedName>
</protein>
<dbReference type="AlphaFoldDB" id="A0A2N5U471"/>